<keyword evidence="2" id="KW-1185">Reference proteome</keyword>
<dbReference type="EMBL" id="JAHUTJ010029230">
    <property type="protein sequence ID" value="MED6275840.1"/>
    <property type="molecule type" value="Genomic_DNA"/>
</dbReference>
<protein>
    <submittedName>
        <fullName evidence="1">Uncharacterized protein</fullName>
    </submittedName>
</protein>
<reference evidence="1 2" key="1">
    <citation type="submission" date="2021-06" db="EMBL/GenBank/DDBJ databases">
        <authorList>
            <person name="Palmer J.M."/>
        </authorList>
    </citation>
    <scope>NUCLEOTIDE SEQUENCE [LARGE SCALE GENOMIC DNA]</scope>
    <source>
        <strain evidence="1 2">CL_MEX2019</strain>
        <tissue evidence="1">Muscle</tissue>
    </source>
</reference>
<evidence type="ECO:0000313" key="1">
    <source>
        <dbReference type="EMBL" id="MED6275840.1"/>
    </source>
</evidence>
<name>A0ABU7DN07_9TELE</name>
<dbReference type="Proteomes" id="UP001352852">
    <property type="component" value="Unassembled WGS sequence"/>
</dbReference>
<evidence type="ECO:0000313" key="2">
    <source>
        <dbReference type="Proteomes" id="UP001352852"/>
    </source>
</evidence>
<sequence length="125" mass="14717">MRTVKKQPSPLLRCRLEKLLHFVFSPPRFRHRFLRKQTFSKADVTKGDRKVSLLSTELMFDLREVFASFQEPLILSDSRSVCAACSEFSCNFASEDNLICLVVNEIVWFLLGETFEDRIRVKWLR</sequence>
<accession>A0ABU7DN07</accession>
<organism evidence="1 2">
    <name type="scientific">Characodon lateralis</name>
    <dbReference type="NCBI Taxonomy" id="208331"/>
    <lineage>
        <taxon>Eukaryota</taxon>
        <taxon>Metazoa</taxon>
        <taxon>Chordata</taxon>
        <taxon>Craniata</taxon>
        <taxon>Vertebrata</taxon>
        <taxon>Euteleostomi</taxon>
        <taxon>Actinopterygii</taxon>
        <taxon>Neopterygii</taxon>
        <taxon>Teleostei</taxon>
        <taxon>Neoteleostei</taxon>
        <taxon>Acanthomorphata</taxon>
        <taxon>Ovalentaria</taxon>
        <taxon>Atherinomorphae</taxon>
        <taxon>Cyprinodontiformes</taxon>
        <taxon>Goodeidae</taxon>
        <taxon>Characodon</taxon>
    </lineage>
</organism>
<proteinExistence type="predicted"/>
<gene>
    <name evidence="1" type="ORF">CHARACLAT_030574</name>
</gene>
<comment type="caution">
    <text evidence="1">The sequence shown here is derived from an EMBL/GenBank/DDBJ whole genome shotgun (WGS) entry which is preliminary data.</text>
</comment>